<keyword evidence="9" id="KW-0472">Membrane</keyword>
<keyword evidence="7" id="KW-0238">DNA-binding</keyword>
<dbReference type="InterPro" id="IPR011110">
    <property type="entry name" value="Reg_prop"/>
</dbReference>
<dbReference type="GO" id="GO:0000155">
    <property type="term" value="F:phosphorelay sensor kinase activity"/>
    <property type="evidence" value="ECO:0007669"/>
    <property type="project" value="InterPro"/>
</dbReference>
<dbReference type="Pfam" id="PF00072">
    <property type="entry name" value="Response_reg"/>
    <property type="match status" value="1"/>
</dbReference>
<dbReference type="InterPro" id="IPR003661">
    <property type="entry name" value="HisK_dim/P_dom"/>
</dbReference>
<dbReference type="PROSITE" id="PS01124">
    <property type="entry name" value="HTH_ARAC_FAMILY_2"/>
    <property type="match status" value="1"/>
</dbReference>
<dbReference type="GO" id="GO:0003700">
    <property type="term" value="F:DNA-binding transcription factor activity"/>
    <property type="evidence" value="ECO:0007669"/>
    <property type="project" value="InterPro"/>
</dbReference>
<evidence type="ECO:0000259" key="12">
    <source>
        <dbReference type="PROSITE" id="PS50110"/>
    </source>
</evidence>
<dbReference type="InterPro" id="IPR015943">
    <property type="entry name" value="WD40/YVTN_repeat-like_dom_sf"/>
</dbReference>
<dbReference type="InterPro" id="IPR018060">
    <property type="entry name" value="HTH_AraC"/>
</dbReference>
<keyword evidence="8" id="KW-0804">Transcription</keyword>
<dbReference type="Gene3D" id="2.60.40.10">
    <property type="entry name" value="Immunoglobulins"/>
    <property type="match status" value="1"/>
</dbReference>
<dbReference type="InterPro" id="IPR003594">
    <property type="entry name" value="HATPase_dom"/>
</dbReference>
<protein>
    <recommendedName>
        <fullName evidence="2">histidine kinase</fullName>
        <ecNumber evidence="2">2.7.13.3</ecNumber>
    </recommendedName>
</protein>
<dbReference type="Gene3D" id="2.130.10.10">
    <property type="entry name" value="YVTN repeat-like/Quinoprotein amine dehydrogenase"/>
    <property type="match status" value="2"/>
</dbReference>
<evidence type="ECO:0000256" key="1">
    <source>
        <dbReference type="ARBA" id="ARBA00000085"/>
    </source>
</evidence>
<dbReference type="InterPro" id="IPR011123">
    <property type="entry name" value="Y_Y_Y"/>
</dbReference>
<dbReference type="PROSITE" id="PS00041">
    <property type="entry name" value="HTH_ARAC_FAMILY_1"/>
    <property type="match status" value="1"/>
</dbReference>
<feature type="domain" description="Response regulatory" evidence="12">
    <location>
        <begin position="1132"/>
        <end position="1247"/>
    </location>
</feature>
<comment type="catalytic activity">
    <reaction evidence="1">
        <text>ATP + protein L-histidine = ADP + protein N-phospho-L-histidine.</text>
        <dbReference type="EC" id="2.7.13.3"/>
    </reaction>
</comment>
<reference evidence="13" key="1">
    <citation type="journal article" date="2015" name="Nature">
        <title>Complex archaea that bridge the gap between prokaryotes and eukaryotes.</title>
        <authorList>
            <person name="Spang A."/>
            <person name="Saw J.H."/>
            <person name="Jorgensen S.L."/>
            <person name="Zaremba-Niedzwiedzka K."/>
            <person name="Martijn J."/>
            <person name="Lind A.E."/>
            <person name="van Eijk R."/>
            <person name="Schleper C."/>
            <person name="Guy L."/>
            <person name="Ettema T.J."/>
        </authorList>
    </citation>
    <scope>NUCLEOTIDE SEQUENCE</scope>
</reference>
<dbReference type="SMART" id="SM00388">
    <property type="entry name" value="HisKA"/>
    <property type="match status" value="1"/>
</dbReference>
<evidence type="ECO:0000256" key="3">
    <source>
        <dbReference type="ARBA" id="ARBA00022553"/>
    </source>
</evidence>
<dbReference type="CDD" id="cd17574">
    <property type="entry name" value="REC_OmpR"/>
    <property type="match status" value="1"/>
</dbReference>
<dbReference type="SUPFAM" id="SSF52172">
    <property type="entry name" value="CheY-like"/>
    <property type="match status" value="1"/>
</dbReference>
<dbReference type="EMBL" id="LAZR01004530">
    <property type="protein sequence ID" value="KKN07769.1"/>
    <property type="molecule type" value="Genomic_DNA"/>
</dbReference>
<dbReference type="InterPro" id="IPR011006">
    <property type="entry name" value="CheY-like_superfamily"/>
</dbReference>
<evidence type="ECO:0000313" key="13">
    <source>
        <dbReference type="EMBL" id="KKN07769.1"/>
    </source>
</evidence>
<keyword evidence="9" id="KW-0812">Transmembrane</keyword>
<keyword evidence="5" id="KW-0418">Kinase</keyword>
<dbReference type="EC" id="2.7.13.3" evidence="2"/>
<dbReference type="Gene3D" id="1.10.287.130">
    <property type="match status" value="1"/>
</dbReference>
<dbReference type="InterPro" id="IPR009057">
    <property type="entry name" value="Homeodomain-like_sf"/>
</dbReference>
<dbReference type="Pfam" id="PF12833">
    <property type="entry name" value="HTH_18"/>
    <property type="match status" value="1"/>
</dbReference>
<dbReference type="SUPFAM" id="SSF63829">
    <property type="entry name" value="Calcium-dependent phosphotriesterase"/>
    <property type="match status" value="3"/>
</dbReference>
<dbReference type="PANTHER" id="PTHR43547">
    <property type="entry name" value="TWO-COMPONENT HISTIDINE KINASE"/>
    <property type="match status" value="1"/>
</dbReference>
<dbReference type="FunFam" id="2.60.40.10:FF:000791">
    <property type="entry name" value="Two-component system sensor histidine kinase/response regulator"/>
    <property type="match status" value="1"/>
</dbReference>
<dbReference type="Gene3D" id="3.40.50.2300">
    <property type="match status" value="1"/>
</dbReference>
<keyword evidence="4" id="KW-0808">Transferase</keyword>
<dbReference type="SMART" id="SM00387">
    <property type="entry name" value="HATPase_c"/>
    <property type="match status" value="1"/>
</dbReference>
<dbReference type="InterPro" id="IPR036097">
    <property type="entry name" value="HisK_dim/P_sf"/>
</dbReference>
<dbReference type="SUPFAM" id="SSF47384">
    <property type="entry name" value="Homodimeric domain of signal transducing histidine kinase"/>
    <property type="match status" value="1"/>
</dbReference>
<dbReference type="SUPFAM" id="SSF46689">
    <property type="entry name" value="Homeodomain-like"/>
    <property type="match status" value="1"/>
</dbReference>
<evidence type="ECO:0000259" key="10">
    <source>
        <dbReference type="PROSITE" id="PS01124"/>
    </source>
</evidence>
<dbReference type="SMART" id="SM00448">
    <property type="entry name" value="REC"/>
    <property type="match status" value="1"/>
</dbReference>
<gene>
    <name evidence="13" type="ORF">LCGC14_1063580</name>
</gene>
<dbReference type="Pfam" id="PF02518">
    <property type="entry name" value="HATPase_c"/>
    <property type="match status" value="1"/>
</dbReference>
<dbReference type="InterPro" id="IPR018062">
    <property type="entry name" value="HTH_AraC-typ_CS"/>
</dbReference>
<dbReference type="InterPro" id="IPR005467">
    <property type="entry name" value="His_kinase_dom"/>
</dbReference>
<dbReference type="InterPro" id="IPR013783">
    <property type="entry name" value="Ig-like_fold"/>
</dbReference>
<evidence type="ECO:0000256" key="8">
    <source>
        <dbReference type="ARBA" id="ARBA00023163"/>
    </source>
</evidence>
<organism evidence="13">
    <name type="scientific">marine sediment metagenome</name>
    <dbReference type="NCBI Taxonomy" id="412755"/>
    <lineage>
        <taxon>unclassified sequences</taxon>
        <taxon>metagenomes</taxon>
        <taxon>ecological metagenomes</taxon>
    </lineage>
</organism>
<dbReference type="InterPro" id="IPR036890">
    <property type="entry name" value="HATPase_C_sf"/>
</dbReference>
<evidence type="ECO:0000259" key="11">
    <source>
        <dbReference type="PROSITE" id="PS50109"/>
    </source>
</evidence>
<dbReference type="InterPro" id="IPR001789">
    <property type="entry name" value="Sig_transdc_resp-reg_receiver"/>
</dbReference>
<dbReference type="CDD" id="cd00082">
    <property type="entry name" value="HisKA"/>
    <property type="match status" value="1"/>
</dbReference>
<evidence type="ECO:0000256" key="5">
    <source>
        <dbReference type="ARBA" id="ARBA00022777"/>
    </source>
</evidence>
<dbReference type="Pfam" id="PF00512">
    <property type="entry name" value="HisKA"/>
    <property type="match status" value="1"/>
</dbReference>
<evidence type="ECO:0000256" key="7">
    <source>
        <dbReference type="ARBA" id="ARBA00023125"/>
    </source>
</evidence>
<sequence length="1381" mass="155408">MLRPFDLIRLFIVLCGYALSAQDAVPDYNFHTIKESSSQRAVSSMAQDSSGLIWMGTNGVGLSHFNGIDFTYYQQESNDSTSISGSLVYATYIDSQDRLWVGSQAGLDLYDRAGDRFIKIMLKPNYEVSGGVPVKSITEDSFGNMIIGTLQHGVFFVDGKNFVSTPVSIEGMTDLDNLLINSVASDQKSLFIGTNLGLFEYSTRYDEFVLFRTDSGANGKVLDDIQSLYFDSDGNLWIGTFASGVKKIAFSSRKMEISHFAITDKRVLSIVQGNYNDILLGTENDGLFVLNKRGEILTNYRYNKFNKNSIKSNSVWALFKDQRERIWIGYYNEGVGISDTFYDKFHDIESLPSVSNSLQSGSVTGITEDNQGRYWIGMNGGGVDVYDPKEQSFVHLSDPENPIASGLTALDVQTVFMDSNDNFWIGTWNSGIFYLEKDSKSFKNFNTNTTDNALTSNRILSFAEDDRGIIWIGTFLKGLHSYNTISEIFTFYDSPRFITDNMDSADIRKVLIDSDGAIWLGTREGLFKIIQDSLAGFDVIPMTEAMYKPLGNDSGSHSILSLHEGADGIMWIGTDGDGLCKYDKKKDSFLWYTKNNGIEQETVSALIESGKNLWFGGNKGLSKLDIDTGSFTNFTKDDGLLANDFNNNSVVKDEDGSLYFGSYRGINYFMPGTIPINQNPPSLYFSGLKLFNRPVEPGSQGSPIEHVLSETKNLKLGHKQSVFTIDYVGISYTRPEQNEYAYMLEGFEDTYNFVGNLRSATYTNLPKGNYIFKVKAANNDGVWGDTPIVLPIEIFPPWWSTNLAFVCYFLLGLLLFTMGYRLFYDRIKERRMIKLERERRIQEEALNDRKIQFFTNISHEFRTPLTLITNPLADIIGDTEIDLPPRIRDKHRIIQKNTARLSRLVDELLDFRKLQLDKMPVRASRIEVVAFIKEITDYFEDEALQRNILLSTEADAQELLLWSDPGMLEKIVFNILSNAFKATPDNGAVSVSVSRCDSDVSFPLIDSEKLLPAMQIAITDTGSGIKKQEIDNIFERFYQAEEMNQQYYGGTGIGLEVVRNFVTLHKGKIDVVSAENKGTTFKIIMPLGNKHFEFSELFIKTEETTPSVPETMGDNSITPEDITASTSTKKHTLLMVEDNIELRNYLKNALKQNYIITEASNGQEALTVAGKLIPDIILTDVVMPEMDGIAFCTALREDLKTSHIPVLMLTAKAMSDDLVKGIEAGADVYLSKPFEMKVLQSQLKQLILNRQLLFNKYFGDILKTEVKDSGTPLDKEFITKVLNYVHTNIDDPNLNVENLAEELKLSRSQLYRKIKALTGQTANQFLRVVRLEKSKEMILNTNESIGEISFKVGFSSPSYFTSCFKSHFGILPTEVKEVAEQ</sequence>
<keyword evidence="9" id="KW-1133">Transmembrane helix</keyword>
<keyword evidence="6" id="KW-0805">Transcription regulation</keyword>
<dbReference type="SMART" id="SM00342">
    <property type="entry name" value="HTH_ARAC"/>
    <property type="match status" value="1"/>
</dbReference>
<dbReference type="Pfam" id="PF07495">
    <property type="entry name" value="Y_Y_Y"/>
    <property type="match status" value="1"/>
</dbReference>
<keyword evidence="3" id="KW-0597">Phosphoprotein</keyword>
<evidence type="ECO:0000256" key="2">
    <source>
        <dbReference type="ARBA" id="ARBA00012438"/>
    </source>
</evidence>
<dbReference type="SUPFAM" id="SSF55874">
    <property type="entry name" value="ATPase domain of HSP90 chaperone/DNA topoisomerase II/histidine kinase"/>
    <property type="match status" value="1"/>
</dbReference>
<evidence type="ECO:0000256" key="4">
    <source>
        <dbReference type="ARBA" id="ARBA00022679"/>
    </source>
</evidence>
<name>A0A0F9MQ44_9ZZZZ</name>
<dbReference type="PROSITE" id="PS50109">
    <property type="entry name" value="HIS_KIN"/>
    <property type="match status" value="1"/>
</dbReference>
<accession>A0A0F9MQ44</accession>
<feature type="domain" description="HTH araC/xylS-type" evidence="10">
    <location>
        <begin position="1279"/>
        <end position="1378"/>
    </location>
</feature>
<evidence type="ECO:0000256" key="6">
    <source>
        <dbReference type="ARBA" id="ARBA00023015"/>
    </source>
</evidence>
<dbReference type="InterPro" id="IPR004358">
    <property type="entry name" value="Sig_transdc_His_kin-like_C"/>
</dbReference>
<dbReference type="Gene3D" id="3.30.565.10">
    <property type="entry name" value="Histidine kinase-like ATPase, C-terminal domain"/>
    <property type="match status" value="1"/>
</dbReference>
<dbReference type="FunFam" id="3.30.565.10:FF:000006">
    <property type="entry name" value="Sensor histidine kinase WalK"/>
    <property type="match status" value="1"/>
</dbReference>
<dbReference type="PANTHER" id="PTHR43547:SF2">
    <property type="entry name" value="HYBRID SIGNAL TRANSDUCTION HISTIDINE KINASE C"/>
    <property type="match status" value="1"/>
</dbReference>
<proteinExistence type="predicted"/>
<dbReference type="Pfam" id="PF07494">
    <property type="entry name" value="Reg_prop"/>
    <property type="match status" value="3"/>
</dbReference>
<comment type="caution">
    <text evidence="13">The sequence shown here is derived from an EMBL/GenBank/DDBJ whole genome shotgun (WGS) entry which is preliminary data.</text>
</comment>
<dbReference type="Gene3D" id="1.10.10.60">
    <property type="entry name" value="Homeodomain-like"/>
    <property type="match status" value="1"/>
</dbReference>
<feature type="transmembrane region" description="Helical" evidence="9">
    <location>
        <begin position="803"/>
        <end position="824"/>
    </location>
</feature>
<dbReference type="PRINTS" id="PR00344">
    <property type="entry name" value="BCTRLSENSOR"/>
</dbReference>
<feature type="domain" description="Histidine kinase" evidence="11">
    <location>
        <begin position="856"/>
        <end position="1089"/>
    </location>
</feature>
<dbReference type="GO" id="GO:0043565">
    <property type="term" value="F:sequence-specific DNA binding"/>
    <property type="evidence" value="ECO:0007669"/>
    <property type="project" value="InterPro"/>
</dbReference>
<dbReference type="PROSITE" id="PS50110">
    <property type="entry name" value="RESPONSE_REGULATORY"/>
    <property type="match status" value="1"/>
</dbReference>
<evidence type="ECO:0000256" key="9">
    <source>
        <dbReference type="SAM" id="Phobius"/>
    </source>
</evidence>